<dbReference type="InterPro" id="IPR001245">
    <property type="entry name" value="Ser-Thr/Tyr_kinase_cat_dom"/>
</dbReference>
<dbReference type="GO" id="GO:0004672">
    <property type="term" value="F:protein kinase activity"/>
    <property type="evidence" value="ECO:0007669"/>
    <property type="project" value="InterPro"/>
</dbReference>
<dbReference type="GO" id="GO:0005524">
    <property type="term" value="F:ATP binding"/>
    <property type="evidence" value="ECO:0007669"/>
    <property type="project" value="InterPro"/>
</dbReference>
<proteinExistence type="predicted"/>
<dbReference type="OrthoDB" id="1473912at2759"/>
<gene>
    <name evidence="2" type="ORF">M407DRAFT_27541</name>
</gene>
<keyword evidence="3" id="KW-1185">Reference proteome</keyword>
<dbReference type="Pfam" id="PF07714">
    <property type="entry name" value="PK_Tyr_Ser-Thr"/>
    <property type="match status" value="1"/>
</dbReference>
<sequence>MRNIFSQSHGPLVNVGIEVGGPPSETIEENAGASMQTEPKFAGSERLRVDSEAIQSPEGSTRVPGGTATVEQASFSRAGILAMTIAVKKFFMIGQRDRRRVSAFANELRITAGLNHPNIVKLIGFVEEGQAGIAWLLFRWETNGNIRDFLLLH</sequence>
<dbReference type="HOGENOM" id="CLU_000288_7_13_1"/>
<dbReference type="InterPro" id="IPR011009">
    <property type="entry name" value="Kinase-like_dom_sf"/>
</dbReference>
<name>A0A0C3QCB0_9AGAM</name>
<dbReference type="Gene3D" id="1.10.510.10">
    <property type="entry name" value="Transferase(Phosphotransferase) domain 1"/>
    <property type="match status" value="1"/>
</dbReference>
<feature type="domain" description="Protein kinase" evidence="1">
    <location>
        <begin position="56"/>
        <end position="153"/>
    </location>
</feature>
<dbReference type="InterPro" id="IPR000719">
    <property type="entry name" value="Prot_kinase_dom"/>
</dbReference>
<protein>
    <recommendedName>
        <fullName evidence="1">Protein kinase domain-containing protein</fullName>
    </recommendedName>
</protein>
<evidence type="ECO:0000313" key="3">
    <source>
        <dbReference type="Proteomes" id="UP000054248"/>
    </source>
</evidence>
<reference evidence="3" key="2">
    <citation type="submission" date="2015-01" db="EMBL/GenBank/DDBJ databases">
        <title>Evolutionary Origins and Diversification of the Mycorrhizal Mutualists.</title>
        <authorList>
            <consortium name="DOE Joint Genome Institute"/>
            <consortium name="Mycorrhizal Genomics Consortium"/>
            <person name="Kohler A."/>
            <person name="Kuo A."/>
            <person name="Nagy L.G."/>
            <person name="Floudas D."/>
            <person name="Copeland A."/>
            <person name="Barry K.W."/>
            <person name="Cichocki N."/>
            <person name="Veneault-Fourrey C."/>
            <person name="LaButti K."/>
            <person name="Lindquist E.A."/>
            <person name="Lipzen A."/>
            <person name="Lundell T."/>
            <person name="Morin E."/>
            <person name="Murat C."/>
            <person name="Riley R."/>
            <person name="Ohm R."/>
            <person name="Sun H."/>
            <person name="Tunlid A."/>
            <person name="Henrissat B."/>
            <person name="Grigoriev I.V."/>
            <person name="Hibbett D.S."/>
            <person name="Martin F."/>
        </authorList>
    </citation>
    <scope>NUCLEOTIDE SEQUENCE [LARGE SCALE GENOMIC DNA]</scope>
    <source>
        <strain evidence="3">MUT 4182</strain>
    </source>
</reference>
<dbReference type="EMBL" id="KN823096">
    <property type="protein sequence ID" value="KIO22971.1"/>
    <property type="molecule type" value="Genomic_DNA"/>
</dbReference>
<dbReference type="Proteomes" id="UP000054248">
    <property type="component" value="Unassembled WGS sequence"/>
</dbReference>
<organism evidence="2 3">
    <name type="scientific">Tulasnella calospora MUT 4182</name>
    <dbReference type="NCBI Taxonomy" id="1051891"/>
    <lineage>
        <taxon>Eukaryota</taxon>
        <taxon>Fungi</taxon>
        <taxon>Dikarya</taxon>
        <taxon>Basidiomycota</taxon>
        <taxon>Agaricomycotina</taxon>
        <taxon>Agaricomycetes</taxon>
        <taxon>Cantharellales</taxon>
        <taxon>Tulasnellaceae</taxon>
        <taxon>Tulasnella</taxon>
    </lineage>
</organism>
<dbReference type="AlphaFoldDB" id="A0A0C3QCB0"/>
<dbReference type="PROSITE" id="PS50011">
    <property type="entry name" value="PROTEIN_KINASE_DOM"/>
    <property type="match status" value="1"/>
</dbReference>
<accession>A0A0C3QCB0</accession>
<evidence type="ECO:0000259" key="1">
    <source>
        <dbReference type="PROSITE" id="PS50011"/>
    </source>
</evidence>
<dbReference type="SUPFAM" id="SSF56112">
    <property type="entry name" value="Protein kinase-like (PK-like)"/>
    <property type="match status" value="1"/>
</dbReference>
<evidence type="ECO:0000313" key="2">
    <source>
        <dbReference type="EMBL" id="KIO22971.1"/>
    </source>
</evidence>
<reference evidence="2 3" key="1">
    <citation type="submission" date="2014-04" db="EMBL/GenBank/DDBJ databases">
        <authorList>
            <consortium name="DOE Joint Genome Institute"/>
            <person name="Kuo A."/>
            <person name="Girlanda M."/>
            <person name="Perotto S."/>
            <person name="Kohler A."/>
            <person name="Nagy L.G."/>
            <person name="Floudas D."/>
            <person name="Copeland A."/>
            <person name="Barry K.W."/>
            <person name="Cichocki N."/>
            <person name="Veneault-Fourrey C."/>
            <person name="LaButti K."/>
            <person name="Lindquist E.A."/>
            <person name="Lipzen A."/>
            <person name="Lundell T."/>
            <person name="Morin E."/>
            <person name="Murat C."/>
            <person name="Sun H."/>
            <person name="Tunlid A."/>
            <person name="Henrissat B."/>
            <person name="Grigoriev I.V."/>
            <person name="Hibbett D.S."/>
            <person name="Martin F."/>
            <person name="Nordberg H.P."/>
            <person name="Cantor M.N."/>
            <person name="Hua S.X."/>
        </authorList>
    </citation>
    <scope>NUCLEOTIDE SEQUENCE [LARGE SCALE GENOMIC DNA]</scope>
    <source>
        <strain evidence="2 3">MUT 4182</strain>
    </source>
</reference>